<name>A0A124GR38_PENFR</name>
<gene>
    <name evidence="1" type="ORF">ACN42_g7062</name>
</gene>
<dbReference type="EMBL" id="LLXE01000192">
    <property type="protein sequence ID" value="KUM60067.1"/>
    <property type="molecule type" value="Genomic_DNA"/>
</dbReference>
<sequence length="116" mass="12969">MSANQFLLIEHGPSIHGSLNITKHILSNQLITPGPCAVKYSASRTLSALIKRRHPDRENRDRGLKSGMYNYICRQCRCKRDPEINFSIPLGPYPITDLLRANSIPSSLAAPDIISR</sequence>
<proteinExistence type="predicted"/>
<dbReference type="AlphaFoldDB" id="A0A124GR38"/>
<organism evidence="1 2">
    <name type="scientific">Penicillium freii</name>
    <dbReference type="NCBI Taxonomy" id="48697"/>
    <lineage>
        <taxon>Eukaryota</taxon>
        <taxon>Fungi</taxon>
        <taxon>Dikarya</taxon>
        <taxon>Ascomycota</taxon>
        <taxon>Pezizomycotina</taxon>
        <taxon>Eurotiomycetes</taxon>
        <taxon>Eurotiomycetidae</taxon>
        <taxon>Eurotiales</taxon>
        <taxon>Aspergillaceae</taxon>
        <taxon>Penicillium</taxon>
    </lineage>
</organism>
<accession>A0A124GR38</accession>
<keyword evidence="2" id="KW-1185">Reference proteome</keyword>
<evidence type="ECO:0000313" key="2">
    <source>
        <dbReference type="Proteomes" id="UP000055045"/>
    </source>
</evidence>
<protein>
    <submittedName>
        <fullName evidence="1">Uncharacterized protein</fullName>
    </submittedName>
</protein>
<comment type="caution">
    <text evidence="1">The sequence shown here is derived from an EMBL/GenBank/DDBJ whole genome shotgun (WGS) entry which is preliminary data.</text>
</comment>
<reference evidence="1 2" key="1">
    <citation type="submission" date="2015-10" db="EMBL/GenBank/DDBJ databases">
        <title>Genome sequencing of Penicillium freii.</title>
        <authorList>
            <person name="Nguyen H.D."/>
            <person name="Visagie C.M."/>
            <person name="Seifert K.A."/>
        </authorList>
    </citation>
    <scope>NUCLEOTIDE SEQUENCE [LARGE SCALE GENOMIC DNA]</scope>
    <source>
        <strain evidence="1 2">DAOM 242723</strain>
    </source>
</reference>
<dbReference type="Proteomes" id="UP000055045">
    <property type="component" value="Unassembled WGS sequence"/>
</dbReference>
<evidence type="ECO:0000313" key="1">
    <source>
        <dbReference type="EMBL" id="KUM60067.1"/>
    </source>
</evidence>